<dbReference type="AlphaFoldDB" id="A0A1F6WPP1"/>
<name>A0A1F6WPP1_9BACT</name>
<organism evidence="2 3">
    <name type="scientific">Candidatus Nomurabacteria bacterium RIFCSPLOWO2_01_FULL_33_17</name>
    <dbReference type="NCBI Taxonomy" id="1801764"/>
    <lineage>
        <taxon>Bacteria</taxon>
        <taxon>Candidatus Nomuraibacteriota</taxon>
    </lineage>
</organism>
<dbReference type="InterPro" id="IPR029063">
    <property type="entry name" value="SAM-dependent_MTases_sf"/>
</dbReference>
<dbReference type="Gene3D" id="3.40.50.150">
    <property type="entry name" value="Vaccinia Virus protein VP39"/>
    <property type="match status" value="1"/>
</dbReference>
<proteinExistence type="predicted"/>
<accession>A0A1F6WPP1</accession>
<feature type="domain" description="Methyltransferase type 11" evidence="1">
    <location>
        <begin position="60"/>
        <end position="110"/>
    </location>
</feature>
<protein>
    <recommendedName>
        <fullName evidence="1">Methyltransferase type 11 domain-containing protein</fullName>
    </recommendedName>
</protein>
<evidence type="ECO:0000313" key="3">
    <source>
        <dbReference type="Proteomes" id="UP000178184"/>
    </source>
</evidence>
<gene>
    <name evidence="2" type="ORF">A2903_01410</name>
</gene>
<dbReference type="Pfam" id="PF08241">
    <property type="entry name" value="Methyltransf_11"/>
    <property type="match status" value="1"/>
</dbReference>
<dbReference type="EMBL" id="MFUO01000022">
    <property type="protein sequence ID" value="OGI83695.1"/>
    <property type="molecule type" value="Genomic_DNA"/>
</dbReference>
<dbReference type="InterPro" id="IPR013216">
    <property type="entry name" value="Methyltransf_11"/>
</dbReference>
<dbReference type="GO" id="GO:0008757">
    <property type="term" value="F:S-adenosylmethionine-dependent methyltransferase activity"/>
    <property type="evidence" value="ECO:0007669"/>
    <property type="project" value="InterPro"/>
</dbReference>
<evidence type="ECO:0000313" key="2">
    <source>
        <dbReference type="EMBL" id="OGI83695.1"/>
    </source>
</evidence>
<sequence>MNTEIKDILKNLPIKSNSRILCIGEPNSKHIIETIKNIPHGEIIILDNKRSENNKSLQTIYFDFDNGNNLPIRDKTCDIVFVYHTLRNIIYRESVLKECIRTLAPGGLILLVELYENAHGVTVHPDTRIKHDDMLEYLDHAGFSFGEYFDTQHHEYGIIGVCPMIR</sequence>
<dbReference type="Proteomes" id="UP000178184">
    <property type="component" value="Unassembled WGS sequence"/>
</dbReference>
<comment type="caution">
    <text evidence="2">The sequence shown here is derived from an EMBL/GenBank/DDBJ whole genome shotgun (WGS) entry which is preliminary data.</text>
</comment>
<reference evidence="2 3" key="1">
    <citation type="journal article" date="2016" name="Nat. Commun.">
        <title>Thousands of microbial genomes shed light on interconnected biogeochemical processes in an aquifer system.</title>
        <authorList>
            <person name="Anantharaman K."/>
            <person name="Brown C.T."/>
            <person name="Hug L.A."/>
            <person name="Sharon I."/>
            <person name="Castelle C.J."/>
            <person name="Probst A.J."/>
            <person name="Thomas B.C."/>
            <person name="Singh A."/>
            <person name="Wilkins M.J."/>
            <person name="Karaoz U."/>
            <person name="Brodie E.L."/>
            <person name="Williams K.H."/>
            <person name="Hubbard S.S."/>
            <person name="Banfield J.F."/>
        </authorList>
    </citation>
    <scope>NUCLEOTIDE SEQUENCE [LARGE SCALE GENOMIC DNA]</scope>
</reference>
<dbReference type="SUPFAM" id="SSF53335">
    <property type="entry name" value="S-adenosyl-L-methionine-dependent methyltransferases"/>
    <property type="match status" value="1"/>
</dbReference>
<evidence type="ECO:0000259" key="1">
    <source>
        <dbReference type="Pfam" id="PF08241"/>
    </source>
</evidence>
<dbReference type="STRING" id="1801764.A2903_01410"/>